<dbReference type="AlphaFoldDB" id="A0A2S5R7Q9"/>
<sequence>MKLDPLNNTLFQAIISLSIRENLTTISADFSAIDGKSADAHLPKTLAVCFLH</sequence>
<evidence type="ECO:0000313" key="2">
    <source>
        <dbReference type="Proteomes" id="UP000239425"/>
    </source>
</evidence>
<dbReference type="EMBL" id="PHHC01000106">
    <property type="protein sequence ID" value="PPE03379.1"/>
    <property type="molecule type" value="Genomic_DNA"/>
</dbReference>
<accession>A0A2S5R7Q9</accession>
<reference evidence="1 2" key="1">
    <citation type="submission" date="2017-11" db="EMBL/GenBank/DDBJ databases">
        <title>Comparative genomic analysis of Holospora spp., intranuclear symbionts of paramecia.</title>
        <authorList>
            <person name="Garushyants S.K."/>
            <person name="Beliavskaya A."/>
            <person name="Malko D.B."/>
            <person name="Logacheva M.D."/>
            <person name="Rautian M.S."/>
            <person name="Gelfand M.S."/>
        </authorList>
    </citation>
    <scope>NUCLEOTIDE SEQUENCE [LARGE SCALE GENOMIC DNA]</scope>
    <source>
        <strain evidence="2">02AZ16</strain>
    </source>
</reference>
<gene>
    <name evidence="1" type="ORF">HCUR_01173</name>
</gene>
<proteinExistence type="predicted"/>
<evidence type="ECO:0000313" key="1">
    <source>
        <dbReference type="EMBL" id="PPE03379.1"/>
    </source>
</evidence>
<organism evidence="1 2">
    <name type="scientific">Holospora curviuscula</name>
    <dbReference type="NCBI Taxonomy" id="1082868"/>
    <lineage>
        <taxon>Bacteria</taxon>
        <taxon>Pseudomonadati</taxon>
        <taxon>Pseudomonadota</taxon>
        <taxon>Alphaproteobacteria</taxon>
        <taxon>Holosporales</taxon>
        <taxon>Holosporaceae</taxon>
        <taxon>Holospora</taxon>
    </lineage>
</organism>
<dbReference type="Proteomes" id="UP000239425">
    <property type="component" value="Unassembled WGS sequence"/>
</dbReference>
<name>A0A2S5R7Q9_9PROT</name>
<comment type="caution">
    <text evidence="1">The sequence shown here is derived from an EMBL/GenBank/DDBJ whole genome shotgun (WGS) entry which is preliminary data.</text>
</comment>
<keyword evidence="2" id="KW-1185">Reference proteome</keyword>
<protein>
    <submittedName>
        <fullName evidence="1">Uncharacterized protein</fullName>
    </submittedName>
</protein>